<keyword evidence="1" id="KW-1133">Transmembrane helix</keyword>
<proteinExistence type="predicted"/>
<dbReference type="Proteomes" id="UP000271339">
    <property type="component" value="Unassembled WGS sequence"/>
</dbReference>
<reference evidence="2 3" key="1">
    <citation type="submission" date="2018-10" db="EMBL/GenBank/DDBJ databases">
        <title>Genomic Encyclopedia of Archaeal and Bacterial Type Strains, Phase II (KMG-II): from individual species to whole genera.</title>
        <authorList>
            <person name="Goeker M."/>
        </authorList>
    </citation>
    <scope>NUCLEOTIDE SEQUENCE [LARGE SCALE GENOMIC DNA]</scope>
    <source>
        <strain evidence="2 3">DSM 23424</strain>
    </source>
</reference>
<keyword evidence="1" id="KW-0472">Membrane</keyword>
<dbReference type="RefSeq" id="WP_121907164.1">
    <property type="nucleotide sequence ID" value="NZ_REFC01000012.1"/>
</dbReference>
<sequence>MDNLELLKKQWQSREQELPRLSYKDIHQMLLKKSSSIVKWIFLISIGELLFWTILAFFVPESSKEINNGIGLKTTFLVINIIHYCIFAVFIYLFYKNYRGIKITDTIKDLMKSILDTRKTVKYFVVYNVAASVLLLIGVNLFYYTKKEQLYQLMVENYEGYASIPPDSFTSVFFVSQLIIGAIFIGLIILFYRIVYGILMKRLSRNYNELEKIEV</sequence>
<organism evidence="2 3">
    <name type="scientific">Ulvibacter antarcticus</name>
    <dbReference type="NCBI Taxonomy" id="442714"/>
    <lineage>
        <taxon>Bacteria</taxon>
        <taxon>Pseudomonadati</taxon>
        <taxon>Bacteroidota</taxon>
        <taxon>Flavobacteriia</taxon>
        <taxon>Flavobacteriales</taxon>
        <taxon>Flavobacteriaceae</taxon>
        <taxon>Ulvibacter</taxon>
    </lineage>
</organism>
<comment type="caution">
    <text evidence="2">The sequence shown here is derived from an EMBL/GenBank/DDBJ whole genome shotgun (WGS) entry which is preliminary data.</text>
</comment>
<dbReference type="OrthoDB" id="709028at2"/>
<protein>
    <submittedName>
        <fullName evidence="2">Uncharacterized protein</fullName>
    </submittedName>
</protein>
<keyword evidence="3" id="KW-1185">Reference proteome</keyword>
<accession>A0A3L9YY28</accession>
<dbReference type="EMBL" id="REFC01000012">
    <property type="protein sequence ID" value="RMA64730.1"/>
    <property type="molecule type" value="Genomic_DNA"/>
</dbReference>
<feature type="transmembrane region" description="Helical" evidence="1">
    <location>
        <begin position="172"/>
        <end position="195"/>
    </location>
</feature>
<feature type="transmembrane region" description="Helical" evidence="1">
    <location>
        <begin position="70"/>
        <end position="95"/>
    </location>
</feature>
<evidence type="ECO:0000313" key="3">
    <source>
        <dbReference type="Proteomes" id="UP000271339"/>
    </source>
</evidence>
<keyword evidence="1" id="KW-0812">Transmembrane</keyword>
<dbReference type="AlphaFoldDB" id="A0A3L9YY28"/>
<evidence type="ECO:0000313" key="2">
    <source>
        <dbReference type="EMBL" id="RMA64730.1"/>
    </source>
</evidence>
<name>A0A3L9YY28_9FLAO</name>
<feature type="transmembrane region" description="Helical" evidence="1">
    <location>
        <begin position="37"/>
        <end position="58"/>
    </location>
</feature>
<feature type="transmembrane region" description="Helical" evidence="1">
    <location>
        <begin position="121"/>
        <end position="144"/>
    </location>
</feature>
<gene>
    <name evidence="2" type="ORF">BXY75_1610</name>
</gene>
<evidence type="ECO:0000256" key="1">
    <source>
        <dbReference type="SAM" id="Phobius"/>
    </source>
</evidence>